<evidence type="ECO:0000256" key="1">
    <source>
        <dbReference type="SAM" id="MobiDB-lite"/>
    </source>
</evidence>
<dbReference type="EMBL" id="CP012673">
    <property type="protein sequence ID" value="AUX46416.1"/>
    <property type="molecule type" value="Genomic_DNA"/>
</dbReference>
<dbReference type="RefSeq" id="WP_104984603.1">
    <property type="nucleotide sequence ID" value="NZ_CP012673.1"/>
</dbReference>
<dbReference type="PROSITE" id="PS51257">
    <property type="entry name" value="PROKAR_LIPOPROTEIN"/>
    <property type="match status" value="1"/>
</dbReference>
<accession>A0A2L0F4E2</accession>
<dbReference type="AlphaFoldDB" id="A0A2L0F4E2"/>
<feature type="chain" id="PRO_5014662558" description="Secreted protein" evidence="2">
    <location>
        <begin position="20"/>
        <end position="178"/>
    </location>
</feature>
<gene>
    <name evidence="3" type="ORF">SOCE26_079220</name>
</gene>
<feature type="region of interest" description="Disordered" evidence="1">
    <location>
        <begin position="153"/>
        <end position="178"/>
    </location>
</feature>
<keyword evidence="2" id="KW-0732">Signal</keyword>
<feature type="region of interest" description="Disordered" evidence="1">
    <location>
        <begin position="25"/>
        <end position="49"/>
    </location>
</feature>
<proteinExistence type="predicted"/>
<evidence type="ECO:0000313" key="4">
    <source>
        <dbReference type="Proteomes" id="UP000238348"/>
    </source>
</evidence>
<dbReference type="OrthoDB" id="5525206at2"/>
<organism evidence="3 4">
    <name type="scientific">Sorangium cellulosum</name>
    <name type="common">Polyangium cellulosum</name>
    <dbReference type="NCBI Taxonomy" id="56"/>
    <lineage>
        <taxon>Bacteria</taxon>
        <taxon>Pseudomonadati</taxon>
        <taxon>Myxococcota</taxon>
        <taxon>Polyangia</taxon>
        <taxon>Polyangiales</taxon>
        <taxon>Polyangiaceae</taxon>
        <taxon>Sorangium</taxon>
    </lineage>
</organism>
<evidence type="ECO:0008006" key="5">
    <source>
        <dbReference type="Google" id="ProtNLM"/>
    </source>
</evidence>
<evidence type="ECO:0000313" key="3">
    <source>
        <dbReference type="EMBL" id="AUX46416.1"/>
    </source>
</evidence>
<protein>
    <recommendedName>
        <fullName evidence="5">Secreted protein</fullName>
    </recommendedName>
</protein>
<sequence length="178" mass="18708">MRFISVFSASVLFLLAACAPLDEDEGSDLPSSGDAQGAAIEGDDGDTAASAQRLDGSELAPKGPVGEWISPSCGTRKYARTIRFDARGTFLGQDLVSPCPPDVVCIWSGIVSTRGTYTVEEDTIFLSMLNHGAGPAAPFPTELGIDAETSAPVETDHEGNACVYEPYVETGPRPRPRG</sequence>
<evidence type="ECO:0000256" key="2">
    <source>
        <dbReference type="SAM" id="SignalP"/>
    </source>
</evidence>
<dbReference type="Proteomes" id="UP000238348">
    <property type="component" value="Chromosome"/>
</dbReference>
<name>A0A2L0F4E2_SORCE</name>
<feature type="signal peptide" evidence="2">
    <location>
        <begin position="1"/>
        <end position="19"/>
    </location>
</feature>
<reference evidence="3 4" key="1">
    <citation type="submission" date="2015-09" db="EMBL/GenBank/DDBJ databases">
        <title>Sorangium comparison.</title>
        <authorList>
            <person name="Zaburannyi N."/>
            <person name="Bunk B."/>
            <person name="Overmann J."/>
            <person name="Mueller R."/>
        </authorList>
    </citation>
    <scope>NUCLEOTIDE SEQUENCE [LARGE SCALE GENOMIC DNA]</scope>
    <source>
        <strain evidence="3 4">So ce26</strain>
    </source>
</reference>